<dbReference type="VEuPathDB" id="PiroplasmaDB:BmR1_04g07515"/>
<evidence type="ECO:0000256" key="4">
    <source>
        <dbReference type="ARBA" id="ARBA00022728"/>
    </source>
</evidence>
<feature type="domain" description="Pre-mRNA-splicing factor Syf1-like N-terminal HAT-repeats" evidence="8">
    <location>
        <begin position="61"/>
        <end position="205"/>
    </location>
</feature>
<dbReference type="GO" id="GO:0000974">
    <property type="term" value="C:Prp19 complex"/>
    <property type="evidence" value="ECO:0007669"/>
    <property type="project" value="TreeGrafter"/>
</dbReference>
<dbReference type="SMART" id="SM00386">
    <property type="entry name" value="HAT"/>
    <property type="match status" value="14"/>
</dbReference>
<accession>I7J944</accession>
<dbReference type="RefSeq" id="XP_021337192.1">
    <property type="nucleotide sequence ID" value="XM_021482604.1"/>
</dbReference>
<organism evidence="9 10">
    <name type="scientific">Babesia microti (strain RI)</name>
    <dbReference type="NCBI Taxonomy" id="1133968"/>
    <lineage>
        <taxon>Eukaryota</taxon>
        <taxon>Sar</taxon>
        <taxon>Alveolata</taxon>
        <taxon>Apicomplexa</taxon>
        <taxon>Aconoidasida</taxon>
        <taxon>Piroplasmida</taxon>
        <taxon>Babesiidae</taxon>
        <taxon>Babesia</taxon>
    </lineage>
</organism>
<comment type="similarity">
    <text evidence="2">Belongs to the crooked-neck family.</text>
</comment>
<protein>
    <submittedName>
        <fullName evidence="9">Crooked neck</fullName>
    </submittedName>
</protein>
<dbReference type="OrthoDB" id="541719at2759"/>
<dbReference type="InterPro" id="IPR045075">
    <property type="entry name" value="Syf1-like"/>
</dbReference>
<evidence type="ECO:0000256" key="2">
    <source>
        <dbReference type="ARBA" id="ARBA00008644"/>
    </source>
</evidence>
<dbReference type="GeneID" id="24426145"/>
<evidence type="ECO:0000256" key="3">
    <source>
        <dbReference type="ARBA" id="ARBA00022664"/>
    </source>
</evidence>
<dbReference type="InterPro" id="IPR055433">
    <property type="entry name" value="HAT_Syf1-like_N"/>
</dbReference>
<dbReference type="SUPFAM" id="SSF48452">
    <property type="entry name" value="TPR-like"/>
    <property type="match status" value="3"/>
</dbReference>
<comment type="subcellular location">
    <subcellularLocation>
        <location evidence="1">Nucleus</location>
    </subcellularLocation>
</comment>
<dbReference type="KEGG" id="bmic:BmR1_04g07515"/>
<reference evidence="9 10" key="1">
    <citation type="journal article" date="2012" name="Nucleic Acids Res.">
        <title>Sequencing of the smallest Apicomplexan genome from the human pathogen Babesia microti.</title>
        <authorList>
            <person name="Cornillot E."/>
            <person name="Hadj-Kaddour K."/>
            <person name="Dassouli A."/>
            <person name="Noel B."/>
            <person name="Ranwez V."/>
            <person name="Vacherie B."/>
            <person name="Augagneur Y."/>
            <person name="Bres V."/>
            <person name="Duclos A."/>
            <person name="Randazzo S."/>
            <person name="Carcy B."/>
            <person name="Debierre-Grockiego F."/>
            <person name="Delbecq S."/>
            <person name="Moubri-Menage K."/>
            <person name="Shams-Eldin H."/>
            <person name="Usmani-Brown S."/>
            <person name="Bringaud F."/>
            <person name="Wincker P."/>
            <person name="Vivares C.P."/>
            <person name="Schwarz R.T."/>
            <person name="Schetters T.P."/>
            <person name="Krause P.J."/>
            <person name="Gorenflot A."/>
            <person name="Berry V."/>
            <person name="Barbe V."/>
            <person name="Ben Mamoun C."/>
        </authorList>
    </citation>
    <scope>NUCLEOTIDE SEQUENCE [LARGE SCALE GENOMIC DNA]</scope>
    <source>
        <strain evidence="9 10">RI</strain>
    </source>
</reference>
<dbReference type="Pfam" id="PF23240">
    <property type="entry name" value="HAT_PRP39_N"/>
    <property type="match status" value="2"/>
</dbReference>
<dbReference type="GO" id="GO:0000245">
    <property type="term" value="P:spliceosomal complex assembly"/>
    <property type="evidence" value="ECO:0007669"/>
    <property type="project" value="TreeGrafter"/>
</dbReference>
<reference evidence="9 10" key="2">
    <citation type="journal article" date="2013" name="PLoS ONE">
        <title>Whole genome mapping and re-organization of the nuclear and mitochondrial genomes of Babesia microti isolates.</title>
        <authorList>
            <person name="Cornillot E."/>
            <person name="Dassouli A."/>
            <person name="Garg A."/>
            <person name="Pachikara N."/>
            <person name="Randazzo S."/>
            <person name="Depoix D."/>
            <person name="Carcy B."/>
            <person name="Delbecq S."/>
            <person name="Frutos R."/>
            <person name="Silva J.C."/>
            <person name="Sutton R."/>
            <person name="Krause P.J."/>
            <person name="Mamoun C.B."/>
        </authorList>
    </citation>
    <scope>NUCLEOTIDE SEQUENCE [LARGE SCALE GENOMIC DNA]</scope>
    <source>
        <strain evidence="9 10">RI</strain>
    </source>
</reference>
<evidence type="ECO:0000259" key="8">
    <source>
        <dbReference type="Pfam" id="PF23233"/>
    </source>
</evidence>
<keyword evidence="5" id="KW-0677">Repeat</keyword>
<dbReference type="AlphaFoldDB" id="I7J944"/>
<name>I7J944_BABMR</name>
<evidence type="ECO:0000256" key="1">
    <source>
        <dbReference type="ARBA" id="ARBA00004123"/>
    </source>
</evidence>
<dbReference type="FunFam" id="1.25.40.10:FF:000075">
    <property type="entry name" value="Crooked neck pre-mRNA-splicing factor 1"/>
    <property type="match status" value="1"/>
</dbReference>
<gene>
    <name evidence="9" type="ORF">BmR1_04g07515</name>
</gene>
<keyword evidence="3" id="KW-0507">mRNA processing</keyword>
<keyword evidence="7" id="KW-0539">Nucleus</keyword>
<dbReference type="EMBL" id="LN871599">
    <property type="protein sequence ID" value="CCF75693.2"/>
    <property type="molecule type" value="Genomic_DNA"/>
</dbReference>
<dbReference type="GO" id="GO:0071007">
    <property type="term" value="C:U2-type catalytic step 2 spliceosome"/>
    <property type="evidence" value="ECO:0007669"/>
    <property type="project" value="TreeGrafter"/>
</dbReference>
<evidence type="ECO:0000256" key="5">
    <source>
        <dbReference type="ARBA" id="ARBA00022737"/>
    </source>
</evidence>
<evidence type="ECO:0000256" key="7">
    <source>
        <dbReference type="ARBA" id="ARBA00023242"/>
    </source>
</evidence>
<evidence type="ECO:0000313" key="9">
    <source>
        <dbReference type="EMBL" id="CCF75693.2"/>
    </source>
</evidence>
<dbReference type="GO" id="GO:0071014">
    <property type="term" value="C:post-mRNA release spliceosomal complex"/>
    <property type="evidence" value="ECO:0007669"/>
    <property type="project" value="TreeGrafter"/>
</dbReference>
<dbReference type="InterPro" id="IPR003107">
    <property type="entry name" value="HAT"/>
</dbReference>
<evidence type="ECO:0000313" key="10">
    <source>
        <dbReference type="Proteomes" id="UP000002899"/>
    </source>
</evidence>
<dbReference type="InterPro" id="IPR011990">
    <property type="entry name" value="TPR-like_helical_dom_sf"/>
</dbReference>
<reference evidence="9 10" key="3">
    <citation type="journal article" date="2016" name="Sci. Rep.">
        <title>Genome-wide diversity and gene expression profiling of Babesia microti isolates identify polymorphic genes that mediate host-pathogen interactions.</title>
        <authorList>
            <person name="Silva J.C."/>
            <person name="Cornillot E."/>
            <person name="McCracken C."/>
            <person name="Usmani-Brown S."/>
            <person name="Dwivedi A."/>
            <person name="Ifeonu O.O."/>
            <person name="Crabtree J."/>
            <person name="Gotia H.T."/>
            <person name="Virji A.Z."/>
            <person name="Reynes C."/>
            <person name="Colinge J."/>
            <person name="Kumar V."/>
            <person name="Lawres L."/>
            <person name="Pazzi J.E."/>
            <person name="Pablo J.V."/>
            <person name="Hung C."/>
            <person name="Brancato J."/>
            <person name="Kumari P."/>
            <person name="Orvis J."/>
            <person name="Tretina K."/>
            <person name="Chibucos M."/>
            <person name="Ott S."/>
            <person name="Sadzewicz L."/>
            <person name="Sengamalay N."/>
            <person name="Shetty A.C."/>
            <person name="Su Q."/>
            <person name="Tallon L."/>
            <person name="Fraser C.M."/>
            <person name="Frutos R."/>
            <person name="Molina D.M."/>
            <person name="Krause P.J."/>
            <person name="Ben Mamoun C."/>
        </authorList>
    </citation>
    <scope>NUCLEOTIDE SEQUENCE [LARGE SCALE GENOMIC DNA]</scope>
    <source>
        <strain evidence="9 10">RI</strain>
    </source>
</reference>
<keyword evidence="10" id="KW-1185">Reference proteome</keyword>
<dbReference type="GO" id="GO:0071011">
    <property type="term" value="C:precatalytic spliceosome"/>
    <property type="evidence" value="ECO:0007669"/>
    <property type="project" value="TreeGrafter"/>
</dbReference>
<sequence>MAYNTLNKLVVKNKMPAPVQVTAEQILRDAAEWQAREAKPTPHRLVDDQEMQQHRVKKRKDFEDMLRRQRHHIGTWIKYAIWEAAQRDFRRARSIFERALNVDYKNTTIWQRYIEMEVKNKFLNSARNLYDRVTGLLPRVDHFWFKYAHMEELLGNYAAARKIFDRWMEWNPDDKAWMMYIHFEERCGELKACRAIFERYLENKPSTESFLRFCKFEERYKNYDRCRAGFSKAIELLPPEIVGENFYIKYAQFEQRRRNFTEAKNIYEAGLTKIPKEESQELYNNYVLFQKHHGIDSVVEAAILDKRRNIYREQLENDPRNYDVWFDYIRLEESLSDNVDRTRSVYQAAIVNIPVVNEKKAWRRFIYLWIYYALFEEMIAKDGDKAREIYNKALSVVPKNLFTFTKIYSLYAEYEIRQLNLDLARKVFGRGLGECKKGKLFEAYAALELRLGNIDRCRIIYAKYIEAHPFDPKSWIAFINFELMTQEIERARALCESAVEMDQMDSPELIWKTFIDLETNLGEISRARNLYERLLMKTQHYKVFKGYAEFEYKQVGDVVSARKVIERGLEHCKINGLNEERALLLVYLLKLERLNKDELEIAKTLKRQAKKVRHVQVQDGSSDNIQEYVRYIFPDDGIQEKNLKILQAAKEWKNRQIKT</sequence>
<dbReference type="PANTHER" id="PTHR11246">
    <property type="entry name" value="PRE-MRNA SPLICING FACTOR"/>
    <property type="match status" value="1"/>
</dbReference>
<proteinExistence type="inferred from homology"/>
<keyword evidence="4" id="KW-0747">Spliceosome</keyword>
<dbReference type="Pfam" id="PF23233">
    <property type="entry name" value="HAT_Syf1_CNRKL1_N"/>
    <property type="match status" value="1"/>
</dbReference>
<dbReference type="Proteomes" id="UP000002899">
    <property type="component" value="Chromosome IV"/>
</dbReference>
<keyword evidence="6" id="KW-0508">mRNA splicing</keyword>
<dbReference type="Gene3D" id="1.25.40.10">
    <property type="entry name" value="Tetratricopeptide repeat domain"/>
    <property type="match status" value="4"/>
</dbReference>
<dbReference type="PANTHER" id="PTHR11246:SF3">
    <property type="entry name" value="CROOKED NECK-LIKE PROTEIN 1"/>
    <property type="match status" value="1"/>
</dbReference>
<evidence type="ECO:0000256" key="6">
    <source>
        <dbReference type="ARBA" id="ARBA00023187"/>
    </source>
</evidence>